<gene>
    <name evidence="1" type="ORF">TWF102_003957</name>
</gene>
<name>A0A7C8NIE4_ORBOL</name>
<organism evidence="1 2">
    <name type="scientific">Orbilia oligospora</name>
    <name type="common">Nematode-trapping fungus</name>
    <name type="synonym">Arthrobotrys oligospora</name>
    <dbReference type="NCBI Taxonomy" id="2813651"/>
    <lineage>
        <taxon>Eukaryota</taxon>
        <taxon>Fungi</taxon>
        <taxon>Dikarya</taxon>
        <taxon>Ascomycota</taxon>
        <taxon>Pezizomycotina</taxon>
        <taxon>Orbiliomycetes</taxon>
        <taxon>Orbiliales</taxon>
        <taxon>Orbiliaceae</taxon>
        <taxon>Orbilia</taxon>
    </lineage>
</organism>
<dbReference type="Proteomes" id="UP000475325">
    <property type="component" value="Unassembled WGS sequence"/>
</dbReference>
<dbReference type="EMBL" id="WIQW01000019">
    <property type="protein sequence ID" value="KAF3103141.1"/>
    <property type="molecule type" value="Genomic_DNA"/>
</dbReference>
<comment type="caution">
    <text evidence="1">The sequence shown here is derived from an EMBL/GenBank/DDBJ whole genome shotgun (WGS) entry which is preliminary data.</text>
</comment>
<evidence type="ECO:0000313" key="2">
    <source>
        <dbReference type="Proteomes" id="UP000475325"/>
    </source>
</evidence>
<dbReference type="AlphaFoldDB" id="A0A7C8NIE4"/>
<reference evidence="1 2" key="1">
    <citation type="submission" date="2019-06" db="EMBL/GenBank/DDBJ databases">
        <authorList>
            <person name="Palmer J.M."/>
        </authorList>
    </citation>
    <scope>NUCLEOTIDE SEQUENCE [LARGE SCALE GENOMIC DNA]</scope>
    <source>
        <strain evidence="1 2">TWF102</strain>
    </source>
</reference>
<protein>
    <submittedName>
        <fullName evidence="1">Uncharacterized protein</fullName>
    </submittedName>
</protein>
<evidence type="ECO:0000313" key="1">
    <source>
        <dbReference type="EMBL" id="KAF3103141.1"/>
    </source>
</evidence>
<proteinExistence type="predicted"/>
<accession>A0A7C8NIE4</accession>
<sequence>MELRVRVPEFGEIEVILHRLKSDKYTIEHSNYIQQYGSNGGLSSDSGRLEALT</sequence>